<keyword evidence="2" id="KW-1185">Reference proteome</keyword>
<dbReference type="AlphaFoldDB" id="A0A7W8UCS4"/>
<dbReference type="Proteomes" id="UP000585507">
    <property type="component" value="Unassembled WGS sequence"/>
</dbReference>
<organism evidence="1 2">
    <name type="scientific">Rhizobium giardinii</name>
    <dbReference type="NCBI Taxonomy" id="56731"/>
    <lineage>
        <taxon>Bacteria</taxon>
        <taxon>Pseudomonadati</taxon>
        <taxon>Pseudomonadota</taxon>
        <taxon>Alphaproteobacteria</taxon>
        <taxon>Hyphomicrobiales</taxon>
        <taxon>Rhizobiaceae</taxon>
        <taxon>Rhizobium/Agrobacterium group</taxon>
        <taxon>Rhizobium</taxon>
    </lineage>
</organism>
<reference evidence="1 2" key="1">
    <citation type="submission" date="2020-08" db="EMBL/GenBank/DDBJ databases">
        <title>Genomic Encyclopedia of Type Strains, Phase IV (KMG-V): Genome sequencing to study the core and pangenomes of soil and plant-associated prokaryotes.</title>
        <authorList>
            <person name="Whitman W."/>
        </authorList>
    </citation>
    <scope>NUCLEOTIDE SEQUENCE [LARGE SCALE GENOMIC DNA]</scope>
    <source>
        <strain evidence="1 2">SEMIA 4084</strain>
    </source>
</reference>
<sequence>MKLCLAALGFGYHRDVDLGFRRMAALGTEQLAAVGS</sequence>
<evidence type="ECO:0000313" key="2">
    <source>
        <dbReference type="Proteomes" id="UP000585507"/>
    </source>
</evidence>
<comment type="caution">
    <text evidence="1">The sequence shown here is derived from an EMBL/GenBank/DDBJ whole genome shotgun (WGS) entry which is preliminary data.</text>
</comment>
<evidence type="ECO:0000313" key="1">
    <source>
        <dbReference type="EMBL" id="MBB5536938.1"/>
    </source>
</evidence>
<accession>A0A7W8UCS4</accession>
<proteinExistence type="predicted"/>
<name>A0A7W8UCS4_9HYPH</name>
<protein>
    <submittedName>
        <fullName evidence="1">Uncharacterized protein</fullName>
    </submittedName>
</protein>
<dbReference type="EMBL" id="JACHBK010000008">
    <property type="protein sequence ID" value="MBB5536938.1"/>
    <property type="molecule type" value="Genomic_DNA"/>
</dbReference>
<gene>
    <name evidence="1" type="ORF">GGD55_003653</name>
</gene>